<accession>A0A517QVE5</accession>
<evidence type="ECO:0000313" key="3">
    <source>
        <dbReference type="Proteomes" id="UP000315724"/>
    </source>
</evidence>
<dbReference type="InterPro" id="IPR045584">
    <property type="entry name" value="Pilin-like"/>
</dbReference>
<organism evidence="2 3">
    <name type="scientific">Thalassoglobus polymorphus</name>
    <dbReference type="NCBI Taxonomy" id="2527994"/>
    <lineage>
        <taxon>Bacteria</taxon>
        <taxon>Pseudomonadati</taxon>
        <taxon>Planctomycetota</taxon>
        <taxon>Planctomycetia</taxon>
        <taxon>Planctomycetales</taxon>
        <taxon>Planctomycetaceae</taxon>
        <taxon>Thalassoglobus</taxon>
    </lineage>
</organism>
<dbReference type="SUPFAM" id="SSF54523">
    <property type="entry name" value="Pili subunits"/>
    <property type="match status" value="1"/>
</dbReference>
<keyword evidence="3" id="KW-1185">Reference proteome</keyword>
<protein>
    <recommendedName>
        <fullName evidence="1">DUF1559 domain-containing protein</fullName>
    </recommendedName>
</protein>
<dbReference type="Gene3D" id="3.30.700.10">
    <property type="entry name" value="Glycoprotein, Type 4 Pilin"/>
    <property type="match status" value="1"/>
</dbReference>
<proteinExistence type="predicted"/>
<dbReference type="RefSeq" id="WP_145205454.1">
    <property type="nucleotide sequence ID" value="NZ_CP036267.1"/>
</dbReference>
<dbReference type="Pfam" id="PF07596">
    <property type="entry name" value="SBP_bac_10"/>
    <property type="match status" value="1"/>
</dbReference>
<dbReference type="PANTHER" id="PTHR30093:SF2">
    <property type="entry name" value="TYPE II SECRETION SYSTEM PROTEIN H"/>
    <property type="match status" value="1"/>
</dbReference>
<dbReference type="KEGG" id="tpol:Mal48_48840"/>
<dbReference type="Proteomes" id="UP000315724">
    <property type="component" value="Chromosome"/>
</dbReference>
<dbReference type="AlphaFoldDB" id="A0A517QVE5"/>
<dbReference type="PANTHER" id="PTHR30093">
    <property type="entry name" value="GENERAL SECRETION PATHWAY PROTEIN G"/>
    <property type="match status" value="1"/>
</dbReference>
<feature type="domain" description="DUF1559" evidence="1">
    <location>
        <begin position="33"/>
        <end position="274"/>
    </location>
</feature>
<name>A0A517QVE5_9PLAN</name>
<dbReference type="EMBL" id="CP036267">
    <property type="protein sequence ID" value="QDT35606.1"/>
    <property type="molecule type" value="Genomic_DNA"/>
</dbReference>
<dbReference type="OrthoDB" id="255848at2"/>
<gene>
    <name evidence="2" type="ORF">Mal48_48840</name>
</gene>
<dbReference type="InterPro" id="IPR011453">
    <property type="entry name" value="DUF1559"/>
</dbReference>
<evidence type="ECO:0000259" key="1">
    <source>
        <dbReference type="Pfam" id="PF07596"/>
    </source>
</evidence>
<evidence type="ECO:0000313" key="2">
    <source>
        <dbReference type="EMBL" id="QDT35606.1"/>
    </source>
</evidence>
<reference evidence="2 3" key="1">
    <citation type="submission" date="2019-02" db="EMBL/GenBank/DDBJ databases">
        <title>Deep-cultivation of Planctomycetes and their phenomic and genomic characterization uncovers novel biology.</title>
        <authorList>
            <person name="Wiegand S."/>
            <person name="Jogler M."/>
            <person name="Boedeker C."/>
            <person name="Pinto D."/>
            <person name="Vollmers J."/>
            <person name="Rivas-Marin E."/>
            <person name="Kohn T."/>
            <person name="Peeters S.H."/>
            <person name="Heuer A."/>
            <person name="Rast P."/>
            <person name="Oberbeckmann S."/>
            <person name="Bunk B."/>
            <person name="Jeske O."/>
            <person name="Meyerdierks A."/>
            <person name="Storesund J.E."/>
            <person name="Kallscheuer N."/>
            <person name="Luecker S."/>
            <person name="Lage O.M."/>
            <person name="Pohl T."/>
            <person name="Merkel B.J."/>
            <person name="Hornburger P."/>
            <person name="Mueller R.-W."/>
            <person name="Bruemmer F."/>
            <person name="Labrenz M."/>
            <person name="Spormann A.M."/>
            <person name="Op den Camp H."/>
            <person name="Overmann J."/>
            <person name="Amann R."/>
            <person name="Jetten M.S.M."/>
            <person name="Mascher T."/>
            <person name="Medema M.H."/>
            <person name="Devos D.P."/>
            <person name="Kaster A.-K."/>
            <person name="Ovreas L."/>
            <person name="Rohde M."/>
            <person name="Galperin M.Y."/>
            <person name="Jogler C."/>
        </authorList>
    </citation>
    <scope>NUCLEOTIDE SEQUENCE [LARGE SCALE GENOMIC DNA]</scope>
    <source>
        <strain evidence="2 3">Mal48</strain>
    </source>
</reference>
<sequence length="301" mass="34078">MINRKYQAFTRVETIIVLGVVFLLLATALPAVQRAREDSRSVKCKNNLKLMGLAIHNYHDVYQMFPPGWISKRMEGEGHPSTGWQSMILPFIDEAPLYNRLDLTEPVYSTRDQTLLKKPIEYYRCPMDSTPSENPIREEWGTSNYVGNYGAFPIPRWSASQTNTAFWPGNSTAVLSKQNEKLYGLFRLNRGTRIREILDGTSNTFMVGEKDIQGGAAIWPGPRSNYHESDVVGDASFASPLNKSQYGFSSRHDGFVQFTLCDGAVRAISLDIDSREFETPEQMGTLQKLAAKDDRQRIESF</sequence>